<organism evidence="2 3">
    <name type="scientific">Massilia hydrophila</name>
    <dbReference type="NCBI Taxonomy" id="3044279"/>
    <lineage>
        <taxon>Bacteria</taxon>
        <taxon>Pseudomonadati</taxon>
        <taxon>Pseudomonadota</taxon>
        <taxon>Betaproteobacteria</taxon>
        <taxon>Burkholderiales</taxon>
        <taxon>Oxalobacteraceae</taxon>
        <taxon>Telluria group</taxon>
        <taxon>Massilia</taxon>
    </lineage>
</organism>
<dbReference type="EMBL" id="JAHYBX010000001">
    <property type="protein sequence ID" value="MCA1854966.1"/>
    <property type="molecule type" value="Genomic_DNA"/>
</dbReference>
<comment type="caution">
    <text evidence="2">The sequence shown here is derived from an EMBL/GenBank/DDBJ whole genome shotgun (WGS) entry which is preliminary data.</text>
</comment>
<dbReference type="Proteomes" id="UP001198602">
    <property type="component" value="Unassembled WGS sequence"/>
</dbReference>
<evidence type="ECO:0000313" key="2">
    <source>
        <dbReference type="EMBL" id="MCA1854966.1"/>
    </source>
</evidence>
<proteinExistence type="predicted"/>
<keyword evidence="3" id="KW-1185">Reference proteome</keyword>
<gene>
    <name evidence="2" type="ORF">LE190_03335</name>
</gene>
<protein>
    <submittedName>
        <fullName evidence="2">RES family NAD+ phosphorylase</fullName>
    </submittedName>
</protein>
<dbReference type="SMART" id="SM00953">
    <property type="entry name" value="RES"/>
    <property type="match status" value="1"/>
</dbReference>
<sequence>MRSWRIAERDVALDRSCEGARKSGGHWHAEGCPALYAAMTVELAVLEKFVHAEGDQQDLVLVAVDLPDDPALGLDVARDALPDGWDDLDDGGSAAEFGTAFLQQRHHLYMRVPSVIVGEGGNLVINPAHPAYARVKLSIARSYRFDPRMFGRPA</sequence>
<evidence type="ECO:0000259" key="1">
    <source>
        <dbReference type="SMART" id="SM00953"/>
    </source>
</evidence>
<accession>A0ABS7Y5N2</accession>
<feature type="domain" description="RES" evidence="1">
    <location>
        <begin position="14"/>
        <end position="139"/>
    </location>
</feature>
<dbReference type="RefSeq" id="WP_225237372.1">
    <property type="nucleotide sequence ID" value="NZ_JAHYBX010000001.1"/>
</dbReference>
<name>A0ABS7Y5N2_9BURK</name>
<evidence type="ECO:0000313" key="3">
    <source>
        <dbReference type="Proteomes" id="UP001198602"/>
    </source>
</evidence>
<dbReference type="InterPro" id="IPR014914">
    <property type="entry name" value="RES_dom"/>
</dbReference>
<reference evidence="2 3" key="1">
    <citation type="submission" date="2021-07" db="EMBL/GenBank/DDBJ databases">
        <title>Characterization of Violacein-producing bacteria and related species.</title>
        <authorList>
            <person name="Wilson H.S."/>
            <person name="De Leon M.E."/>
        </authorList>
    </citation>
    <scope>NUCLEOTIDE SEQUENCE [LARGE SCALE GENOMIC DNA]</scope>
    <source>
        <strain evidence="2 3">HSC-2F05</strain>
    </source>
</reference>
<dbReference type="Pfam" id="PF08808">
    <property type="entry name" value="RES"/>
    <property type="match status" value="1"/>
</dbReference>